<feature type="region of interest" description="Disordered" evidence="9">
    <location>
        <begin position="673"/>
        <end position="699"/>
    </location>
</feature>
<keyword evidence="10" id="KW-1133">Transmembrane helix</keyword>
<dbReference type="GO" id="GO:0046983">
    <property type="term" value="F:protein dimerization activity"/>
    <property type="evidence" value="ECO:0007669"/>
    <property type="project" value="InterPro"/>
</dbReference>
<comment type="catalytic activity">
    <reaction evidence="1">
        <text>ATP + protein L-histidine = ADP + protein N-phospho-L-histidine.</text>
        <dbReference type="EC" id="2.7.13.3"/>
    </reaction>
</comment>
<feature type="domain" description="Histidine kinase/HSP90-like ATPase" evidence="11">
    <location>
        <begin position="591"/>
        <end position="682"/>
    </location>
</feature>
<keyword evidence="5" id="KW-0547">Nucleotide-binding</keyword>
<accession>A0A1Y2N203</accession>
<protein>
    <recommendedName>
        <fullName evidence="2">histidine kinase</fullName>
        <ecNumber evidence="2">2.7.13.3</ecNumber>
    </recommendedName>
</protein>
<feature type="transmembrane region" description="Helical" evidence="10">
    <location>
        <begin position="132"/>
        <end position="150"/>
    </location>
</feature>
<evidence type="ECO:0000256" key="9">
    <source>
        <dbReference type="SAM" id="MobiDB-lite"/>
    </source>
</evidence>
<evidence type="ECO:0000313" key="12">
    <source>
        <dbReference type="EMBL" id="OSY41493.1"/>
    </source>
</evidence>
<evidence type="ECO:0000259" key="11">
    <source>
        <dbReference type="SMART" id="SM00387"/>
    </source>
</evidence>
<proteinExistence type="predicted"/>
<keyword evidence="6 12" id="KW-0418">Kinase</keyword>
<organism evidence="12 13">
    <name type="scientific">Pseudonocardia autotrophica</name>
    <name type="common">Amycolata autotrophica</name>
    <name type="synonym">Nocardia autotrophica</name>
    <dbReference type="NCBI Taxonomy" id="2074"/>
    <lineage>
        <taxon>Bacteria</taxon>
        <taxon>Bacillati</taxon>
        <taxon>Actinomycetota</taxon>
        <taxon>Actinomycetes</taxon>
        <taxon>Pseudonocardiales</taxon>
        <taxon>Pseudonocardiaceae</taxon>
        <taxon>Pseudonocardia</taxon>
    </lineage>
</organism>
<dbReference type="Gene3D" id="1.20.5.1930">
    <property type="match status" value="1"/>
</dbReference>
<evidence type="ECO:0000256" key="10">
    <source>
        <dbReference type="SAM" id="Phobius"/>
    </source>
</evidence>
<keyword evidence="4 12" id="KW-0808">Transferase</keyword>
<gene>
    <name evidence="12" type="primary">degS_1</name>
    <name evidence="12" type="ORF">BG845_01984</name>
</gene>
<dbReference type="GO" id="GO:0016020">
    <property type="term" value="C:membrane"/>
    <property type="evidence" value="ECO:0007669"/>
    <property type="project" value="InterPro"/>
</dbReference>
<dbReference type="GO" id="GO:0005524">
    <property type="term" value="F:ATP binding"/>
    <property type="evidence" value="ECO:0007669"/>
    <property type="project" value="UniProtKB-KW"/>
</dbReference>
<dbReference type="Pfam" id="PF02518">
    <property type="entry name" value="HATPase_c"/>
    <property type="match status" value="1"/>
</dbReference>
<dbReference type="EMBL" id="MIGB01000008">
    <property type="protein sequence ID" value="OSY41493.1"/>
    <property type="molecule type" value="Genomic_DNA"/>
</dbReference>
<evidence type="ECO:0000256" key="4">
    <source>
        <dbReference type="ARBA" id="ARBA00022679"/>
    </source>
</evidence>
<feature type="transmembrane region" description="Helical" evidence="10">
    <location>
        <begin position="216"/>
        <end position="236"/>
    </location>
</feature>
<evidence type="ECO:0000256" key="3">
    <source>
        <dbReference type="ARBA" id="ARBA00022553"/>
    </source>
</evidence>
<dbReference type="InterPro" id="IPR011712">
    <property type="entry name" value="Sig_transdc_His_kin_sub3_dim/P"/>
</dbReference>
<evidence type="ECO:0000256" key="7">
    <source>
        <dbReference type="ARBA" id="ARBA00022840"/>
    </source>
</evidence>
<feature type="transmembrane region" description="Helical" evidence="10">
    <location>
        <begin position="104"/>
        <end position="120"/>
    </location>
</feature>
<evidence type="ECO:0000256" key="2">
    <source>
        <dbReference type="ARBA" id="ARBA00012438"/>
    </source>
</evidence>
<dbReference type="SUPFAM" id="SSF55874">
    <property type="entry name" value="ATPase domain of HSP90 chaperone/DNA topoisomerase II/histidine kinase"/>
    <property type="match status" value="1"/>
</dbReference>
<keyword evidence="10" id="KW-0472">Membrane</keyword>
<evidence type="ECO:0000313" key="13">
    <source>
        <dbReference type="Proteomes" id="UP000194360"/>
    </source>
</evidence>
<dbReference type="EC" id="2.7.13.3" evidence="2"/>
<comment type="caution">
    <text evidence="12">The sequence shown here is derived from an EMBL/GenBank/DDBJ whole genome shotgun (WGS) entry which is preliminary data.</text>
</comment>
<dbReference type="PANTHER" id="PTHR24421">
    <property type="entry name" value="NITRATE/NITRITE SENSOR PROTEIN NARX-RELATED"/>
    <property type="match status" value="1"/>
</dbReference>
<keyword evidence="13" id="KW-1185">Reference proteome</keyword>
<dbReference type="SMART" id="SM00387">
    <property type="entry name" value="HATPase_c"/>
    <property type="match status" value="1"/>
</dbReference>
<dbReference type="PANTHER" id="PTHR24421:SF10">
    <property type="entry name" value="NITRATE_NITRITE SENSOR PROTEIN NARQ"/>
    <property type="match status" value="1"/>
</dbReference>
<dbReference type="InterPro" id="IPR050482">
    <property type="entry name" value="Sensor_HK_TwoCompSys"/>
</dbReference>
<dbReference type="Pfam" id="PF07730">
    <property type="entry name" value="HisKA_3"/>
    <property type="match status" value="1"/>
</dbReference>
<keyword evidence="10" id="KW-0812">Transmembrane</keyword>
<dbReference type="InterPro" id="IPR003594">
    <property type="entry name" value="HATPase_dom"/>
</dbReference>
<feature type="transmembrane region" description="Helical" evidence="10">
    <location>
        <begin position="64"/>
        <end position="84"/>
    </location>
</feature>
<evidence type="ECO:0000256" key="1">
    <source>
        <dbReference type="ARBA" id="ARBA00000085"/>
    </source>
</evidence>
<evidence type="ECO:0000256" key="8">
    <source>
        <dbReference type="ARBA" id="ARBA00023012"/>
    </source>
</evidence>
<dbReference type="AlphaFoldDB" id="A0A1Y2N203"/>
<feature type="transmembrane region" description="Helical" evidence="10">
    <location>
        <begin position="170"/>
        <end position="195"/>
    </location>
</feature>
<evidence type="ECO:0000256" key="5">
    <source>
        <dbReference type="ARBA" id="ARBA00022741"/>
    </source>
</evidence>
<feature type="transmembrane region" description="Helical" evidence="10">
    <location>
        <begin position="248"/>
        <end position="269"/>
    </location>
</feature>
<dbReference type="Gene3D" id="3.30.565.10">
    <property type="entry name" value="Histidine kinase-like ATPase, C-terminal domain"/>
    <property type="match status" value="1"/>
</dbReference>
<feature type="transmembrane region" description="Helical" evidence="10">
    <location>
        <begin position="320"/>
        <end position="337"/>
    </location>
</feature>
<dbReference type="STRING" id="2074.BG845_01984"/>
<reference evidence="12 13" key="1">
    <citation type="submission" date="2016-09" db="EMBL/GenBank/DDBJ databases">
        <title>Pseudonocardia autotrophica DSM535, a candidate organism with high potential of specific P450 cytochromes.</title>
        <authorList>
            <person name="Grumaz C."/>
            <person name="Vainshtein Y."/>
            <person name="Kirstahler P."/>
            <person name="Sohn K."/>
        </authorList>
    </citation>
    <scope>NUCLEOTIDE SEQUENCE [LARGE SCALE GENOMIC DNA]</scope>
    <source>
        <strain evidence="12 13">DSM 535</strain>
    </source>
</reference>
<dbReference type="GO" id="GO:0000155">
    <property type="term" value="F:phosphorelay sensor kinase activity"/>
    <property type="evidence" value="ECO:0007669"/>
    <property type="project" value="InterPro"/>
</dbReference>
<keyword evidence="7" id="KW-0067">ATP-binding</keyword>
<keyword evidence="8" id="KW-0902">Two-component regulatory system</keyword>
<evidence type="ECO:0000256" key="6">
    <source>
        <dbReference type="ARBA" id="ARBA00022777"/>
    </source>
</evidence>
<name>A0A1Y2N203_PSEAH</name>
<dbReference type="InterPro" id="IPR036890">
    <property type="entry name" value="HATPase_C_sf"/>
</dbReference>
<sequence length="699" mass="72233">MRRQTDPVTSRSGVAAIVLLLCAVAAALAVDAGEPLTQLWVLPFVAACAVTGGLVLEHRSGHRVGLLLLGSSACFALPEAAGRLALRLPEGSVAASALGWPQSWLWVPANLMLALVPLLFPDGVLPRRGRIVLAGITGLAGITAVLSAVRPGPDTQLGIGSRPNPLGVPALAGLVDPVATLFTLVCGLLLVVGVVQLGVRFRRAAPGSTDRRRLAWPVWALGMAALVVLARLVAGLTDDEPGPWPSSAPFWEVLGSTAALLVPVSIGIAVARHRLLDIELVIGRTVVLVTLSAAVVGSYLAAVTIGGRLLEPLLGTRGDLPAALVGVAVAAVLFAPLRSRLQRRVDRFLYGERGDPYAVLAGLGHRLEAVADPSSLPAIARTVRDALQLSSVRIEVDGDPDLGAGAGAGQDPAAGTAEIVELTAGAEHVGRLVLGPRPGERTLSARDRRLLRDLSGPIASTVRAVRATGRARLLAEDLQRSREHLVRAREEERRRMRRDLHDGLGPTLAGLVMRADAARETGGGPDELAEIAVQARTALDDVRRLVDGLRPPALDTLGLAGTIRAQLQGRPRGVPEAVLDLPAPLPQLPAAAEVAALRIVTEAVANADRHARASRVRVALRMCGDDLHVTVTDDGIGPPDGPGSGVGLPSMVERAAELGGGATVDRAAGGGTRVHAVLPAGPGTGAGGADGPDPDTDRR</sequence>
<dbReference type="CDD" id="cd16917">
    <property type="entry name" value="HATPase_UhpB-NarQ-NarX-like"/>
    <property type="match status" value="1"/>
</dbReference>
<keyword evidence="3" id="KW-0597">Phosphoprotein</keyword>
<dbReference type="Proteomes" id="UP000194360">
    <property type="component" value="Unassembled WGS sequence"/>
</dbReference>
<feature type="transmembrane region" description="Helical" evidence="10">
    <location>
        <begin position="39"/>
        <end position="57"/>
    </location>
</feature>
<feature type="transmembrane region" description="Helical" evidence="10">
    <location>
        <begin position="281"/>
        <end position="300"/>
    </location>
</feature>